<comment type="similarity">
    <text evidence="2 12 13">Belongs to the UvrB family.</text>
</comment>
<organism evidence="18 19">
    <name type="scientific">Faecalicatena fissicatena</name>
    <dbReference type="NCBI Taxonomy" id="290055"/>
    <lineage>
        <taxon>Bacteria</taxon>
        <taxon>Bacillati</taxon>
        <taxon>Bacillota</taxon>
        <taxon>Clostridia</taxon>
        <taxon>Lachnospirales</taxon>
        <taxon>Lachnospiraceae</taxon>
        <taxon>Faecalicatena</taxon>
    </lineage>
</organism>
<keyword evidence="19" id="KW-1185">Reference proteome</keyword>
<dbReference type="Pfam" id="PF02151">
    <property type="entry name" value="UVR"/>
    <property type="match status" value="1"/>
</dbReference>
<evidence type="ECO:0000259" key="17">
    <source>
        <dbReference type="PROSITE" id="PS51194"/>
    </source>
</evidence>
<dbReference type="InterPro" id="IPR006935">
    <property type="entry name" value="Helicase/UvrB_N"/>
</dbReference>
<evidence type="ECO:0000259" key="15">
    <source>
        <dbReference type="PROSITE" id="PS50151"/>
    </source>
</evidence>
<accession>A0ABS2E8J5</accession>
<dbReference type="PANTHER" id="PTHR24029:SF0">
    <property type="entry name" value="UVRABC SYSTEM PROTEIN B"/>
    <property type="match status" value="1"/>
</dbReference>
<feature type="domain" description="Helicase ATP-binding" evidence="16">
    <location>
        <begin position="26"/>
        <end position="181"/>
    </location>
</feature>
<dbReference type="SUPFAM" id="SSF52540">
    <property type="entry name" value="P-loop containing nucleoside triphosphate hydrolases"/>
    <property type="match status" value="2"/>
</dbReference>
<evidence type="ECO:0000256" key="14">
    <source>
        <dbReference type="SAM" id="Coils"/>
    </source>
</evidence>
<dbReference type="PANTHER" id="PTHR24029">
    <property type="entry name" value="UVRABC SYSTEM PROTEIN B"/>
    <property type="match status" value="1"/>
</dbReference>
<comment type="domain">
    <text evidence="12">The beta-hairpin motif is involved in DNA binding.</text>
</comment>
<feature type="domain" description="Helicase C-terminal" evidence="17">
    <location>
        <begin position="430"/>
        <end position="596"/>
    </location>
</feature>
<dbReference type="InterPro" id="IPR001650">
    <property type="entry name" value="Helicase_C-like"/>
</dbReference>
<evidence type="ECO:0000256" key="3">
    <source>
        <dbReference type="ARBA" id="ARBA00022490"/>
    </source>
</evidence>
<keyword evidence="14" id="KW-0175">Coiled coil</keyword>
<keyword evidence="6 12" id="KW-0228">DNA excision</keyword>
<dbReference type="Pfam" id="PF04851">
    <property type="entry name" value="ResIII"/>
    <property type="match status" value="1"/>
</dbReference>
<evidence type="ECO:0000256" key="2">
    <source>
        <dbReference type="ARBA" id="ARBA00008533"/>
    </source>
</evidence>
<keyword evidence="9 12" id="KW-0234">DNA repair</keyword>
<dbReference type="SMART" id="SM00487">
    <property type="entry name" value="DEXDc"/>
    <property type="match status" value="1"/>
</dbReference>
<dbReference type="InterPro" id="IPR041471">
    <property type="entry name" value="UvrB_inter"/>
</dbReference>
<comment type="subunit">
    <text evidence="10 12 13">Forms a heterotetramer with UvrA during the search for lesions. Interacts with UvrC in an incision complex.</text>
</comment>
<dbReference type="InterPro" id="IPR036876">
    <property type="entry name" value="UVR_dom_sf"/>
</dbReference>
<evidence type="ECO:0000256" key="4">
    <source>
        <dbReference type="ARBA" id="ARBA00022741"/>
    </source>
</evidence>
<reference evidence="18 19" key="1">
    <citation type="journal article" date="2021" name="Sci. Rep.">
        <title>The distribution of antibiotic resistance genes in chicken gut microbiota commensals.</title>
        <authorList>
            <person name="Juricova H."/>
            <person name="Matiasovicova J."/>
            <person name="Kubasova T."/>
            <person name="Cejkova D."/>
            <person name="Rychlik I."/>
        </authorList>
    </citation>
    <scope>NUCLEOTIDE SEQUENCE [LARGE SCALE GENOMIC DNA]</scope>
    <source>
        <strain evidence="18 19">An773</strain>
    </source>
</reference>
<dbReference type="InterPro" id="IPR024759">
    <property type="entry name" value="UvrB_YAD/RRR_dom"/>
</dbReference>
<proteinExistence type="inferred from homology"/>
<keyword evidence="5 12" id="KW-0227">DNA damage</keyword>
<dbReference type="Pfam" id="PF00271">
    <property type="entry name" value="Helicase_C"/>
    <property type="match status" value="1"/>
</dbReference>
<dbReference type="Gene3D" id="3.40.50.300">
    <property type="entry name" value="P-loop containing nucleotide triphosphate hydrolases"/>
    <property type="match status" value="3"/>
</dbReference>
<dbReference type="EMBL" id="JACLYY010000006">
    <property type="protein sequence ID" value="MBM6737959.1"/>
    <property type="molecule type" value="Genomic_DNA"/>
</dbReference>
<sequence>MMDHFELVSEYKPTGDQPQAIEQLVRGFKEGNQCETLLGVTGSGKTFTMANVIQQLNKPTLIIAHNKTLAAQLYGEFKEFFPNNAVEYFVSYYDYYQPEAYVPSSDTYIAKDSSINEEIDKLRLSATASLVERRDVIVVASVSCIYGLGEPQNFEKMMVSLRPGMEKDRDEVLRQLIDIQYERNEIDFKRGTFRVRGDVLEIIPANEAETAVRVEFFGDEIDRITQIDVLTGEIKGELEHVAIFPASHYVVPAEQIRRAADAIEKELEERVQYFKSEDKLLEAQRIAERTNFDIEMLKETGFCSGIENYSRHLSGLAPGQPPYTLMDFFKDDFLIIIDESHKTIPQIGAMYHGDQSRKRTLVDYGFRLPSALDNRPLSFQEFEERIDQIMFVSATPGDYEAEHELLRAEQVIRPTGLLDPEVEVRPVEGQIDDLVAEVKKEIEKKNKILITTLTKRMAEDLTDYMKELGIRVRYLHSDIDTLERTEIVRDMRLDVFDVLVGINLLREGLDIPEITLVAILDADKEGFLRSETSLIQTIGRAARNAEGHVIMYADTITDSMRQAMDETQRRREIQMAYNEEHGITPTTIKKSVRDLISISKKVAAEEMRMEKDPESMSRKELEKLIKELEKQMRRAAADLNFEAAAKLRDKMTELKKQLQDIDAD</sequence>
<keyword evidence="4 12" id="KW-0547">Nucleotide-binding</keyword>
<dbReference type="CDD" id="cd17916">
    <property type="entry name" value="DEXHc_UvrB"/>
    <property type="match status" value="1"/>
</dbReference>
<evidence type="ECO:0000256" key="13">
    <source>
        <dbReference type="RuleBase" id="RU003587"/>
    </source>
</evidence>
<evidence type="ECO:0000256" key="5">
    <source>
        <dbReference type="ARBA" id="ARBA00022763"/>
    </source>
</evidence>
<evidence type="ECO:0000259" key="16">
    <source>
        <dbReference type="PROSITE" id="PS51192"/>
    </source>
</evidence>
<evidence type="ECO:0000256" key="9">
    <source>
        <dbReference type="ARBA" id="ARBA00023204"/>
    </source>
</evidence>
<comment type="function">
    <text evidence="12">The UvrABC repair system catalyzes the recognition and processing of DNA lesions. A damage recognition complex composed of 2 UvrA and 2 UvrB subunits scans DNA for abnormalities. Upon binding of the UvrA(2)B(2) complex to a putative damaged site, the DNA wraps around one UvrB monomer. DNA wrap is dependent on ATP binding by UvrB and probably causes local melting of the DNA helix, facilitating insertion of UvrB beta-hairpin between the DNA strands. Then UvrB probes one DNA strand for the presence of a lesion. If a lesion is found the UvrA subunits dissociate and the UvrB-DNA preincision complex is formed. This complex is subsequently bound by UvrC and the second UvrB is released. If no lesion is found, the DNA wraps around the other UvrB subunit that will check the other stand for damage.</text>
</comment>
<feature type="binding site" evidence="12">
    <location>
        <begin position="39"/>
        <end position="46"/>
    </location>
    <ligand>
        <name>ATP</name>
        <dbReference type="ChEBI" id="CHEBI:30616"/>
    </ligand>
</feature>
<comment type="caution">
    <text evidence="18">The sequence shown here is derived from an EMBL/GenBank/DDBJ whole genome shotgun (WGS) entry which is preliminary data.</text>
</comment>
<evidence type="ECO:0000313" key="19">
    <source>
        <dbReference type="Proteomes" id="UP000716906"/>
    </source>
</evidence>
<dbReference type="SUPFAM" id="SSF46600">
    <property type="entry name" value="C-terminal UvrC-binding domain of UvrB"/>
    <property type="match status" value="1"/>
</dbReference>
<protein>
    <recommendedName>
        <fullName evidence="11 12">UvrABC system protein B</fullName>
        <shortName evidence="12">Protein UvrB</shortName>
    </recommendedName>
    <alternativeName>
        <fullName evidence="12">Excinuclease ABC subunit B</fullName>
    </alternativeName>
</protein>
<dbReference type="InterPro" id="IPR001943">
    <property type="entry name" value="UVR_dom"/>
</dbReference>
<dbReference type="PROSITE" id="PS51192">
    <property type="entry name" value="HELICASE_ATP_BIND_1"/>
    <property type="match status" value="1"/>
</dbReference>
<dbReference type="NCBIfam" id="NF003673">
    <property type="entry name" value="PRK05298.1"/>
    <property type="match status" value="1"/>
</dbReference>
<evidence type="ECO:0000256" key="11">
    <source>
        <dbReference type="ARBA" id="ARBA00029504"/>
    </source>
</evidence>
<comment type="subcellular location">
    <subcellularLocation>
        <location evidence="1 12 13">Cytoplasm</location>
    </subcellularLocation>
</comment>
<dbReference type="SMART" id="SM00490">
    <property type="entry name" value="HELICc"/>
    <property type="match status" value="1"/>
</dbReference>
<dbReference type="PROSITE" id="PS50151">
    <property type="entry name" value="UVR"/>
    <property type="match status" value="1"/>
</dbReference>
<name>A0ABS2E8J5_9FIRM</name>
<feature type="domain" description="UVR" evidence="15">
    <location>
        <begin position="622"/>
        <end position="657"/>
    </location>
</feature>
<feature type="short sequence motif" description="Beta-hairpin" evidence="12">
    <location>
        <begin position="92"/>
        <end position="115"/>
    </location>
</feature>
<dbReference type="CDD" id="cd18790">
    <property type="entry name" value="SF2_C_UvrB"/>
    <property type="match status" value="1"/>
</dbReference>
<keyword evidence="3 12" id="KW-0963">Cytoplasm</keyword>
<dbReference type="Gene3D" id="6.10.140.240">
    <property type="match status" value="1"/>
</dbReference>
<dbReference type="NCBIfam" id="TIGR00631">
    <property type="entry name" value="uvrb"/>
    <property type="match status" value="1"/>
</dbReference>
<dbReference type="HAMAP" id="MF_00204">
    <property type="entry name" value="UvrB"/>
    <property type="match status" value="1"/>
</dbReference>
<evidence type="ECO:0000256" key="12">
    <source>
        <dbReference type="HAMAP-Rule" id="MF_00204"/>
    </source>
</evidence>
<keyword evidence="7 12" id="KW-0067">ATP-binding</keyword>
<keyword evidence="12 13" id="KW-0742">SOS response</keyword>
<dbReference type="PROSITE" id="PS51194">
    <property type="entry name" value="HELICASE_CTER"/>
    <property type="match status" value="1"/>
</dbReference>
<evidence type="ECO:0000313" key="18">
    <source>
        <dbReference type="EMBL" id="MBM6737959.1"/>
    </source>
</evidence>
<keyword evidence="8 12" id="KW-0267">Excision nuclease</keyword>
<dbReference type="InterPro" id="IPR027417">
    <property type="entry name" value="P-loop_NTPase"/>
</dbReference>
<evidence type="ECO:0000256" key="6">
    <source>
        <dbReference type="ARBA" id="ARBA00022769"/>
    </source>
</evidence>
<dbReference type="Proteomes" id="UP000716906">
    <property type="component" value="Unassembled WGS sequence"/>
</dbReference>
<feature type="coiled-coil region" evidence="14">
    <location>
        <begin position="618"/>
        <end position="664"/>
    </location>
</feature>
<dbReference type="InterPro" id="IPR004807">
    <property type="entry name" value="UvrB"/>
</dbReference>
<evidence type="ECO:0000256" key="10">
    <source>
        <dbReference type="ARBA" id="ARBA00026033"/>
    </source>
</evidence>
<dbReference type="Gene3D" id="4.10.860.10">
    <property type="entry name" value="UVR domain"/>
    <property type="match status" value="1"/>
</dbReference>
<dbReference type="Pfam" id="PF12344">
    <property type="entry name" value="UvrB"/>
    <property type="match status" value="1"/>
</dbReference>
<dbReference type="Pfam" id="PF17757">
    <property type="entry name" value="UvrB_inter"/>
    <property type="match status" value="1"/>
</dbReference>
<dbReference type="InterPro" id="IPR014001">
    <property type="entry name" value="Helicase_ATP-bd"/>
</dbReference>
<evidence type="ECO:0000256" key="1">
    <source>
        <dbReference type="ARBA" id="ARBA00004496"/>
    </source>
</evidence>
<evidence type="ECO:0000256" key="8">
    <source>
        <dbReference type="ARBA" id="ARBA00022881"/>
    </source>
</evidence>
<gene>
    <name evidence="12 18" type="primary">uvrB</name>
    <name evidence="18" type="ORF">H7U36_07565</name>
</gene>
<evidence type="ECO:0000256" key="7">
    <source>
        <dbReference type="ARBA" id="ARBA00022840"/>
    </source>
</evidence>